<gene>
    <name evidence="2" type="ORF">JX265_012940</name>
</gene>
<dbReference type="PANTHER" id="PTHR38788:SF3">
    <property type="entry name" value="CLR5 DOMAIN-CONTAINING PROTEIN"/>
    <property type="match status" value="1"/>
</dbReference>
<dbReference type="AlphaFoldDB" id="A0A9P9W9B2"/>
<dbReference type="Proteomes" id="UP000829685">
    <property type="component" value="Unassembled WGS sequence"/>
</dbReference>
<reference evidence="2" key="1">
    <citation type="submission" date="2021-03" db="EMBL/GenBank/DDBJ databases">
        <title>Revisited historic fungal species revealed as producer of novel bioactive compounds through whole genome sequencing and comparative genomics.</title>
        <authorList>
            <person name="Vignolle G.A."/>
            <person name="Hochenegger N."/>
            <person name="Mach R.L."/>
            <person name="Mach-Aigner A.R."/>
            <person name="Javad Rahimi M."/>
            <person name="Salim K.A."/>
            <person name="Chan C.M."/>
            <person name="Lim L.B.L."/>
            <person name="Cai F."/>
            <person name="Druzhinina I.S."/>
            <person name="U'Ren J.M."/>
            <person name="Derntl C."/>
        </authorList>
    </citation>
    <scope>NUCLEOTIDE SEQUENCE</scope>
    <source>
        <strain evidence="2">TUCIM 5799</strain>
    </source>
</reference>
<evidence type="ECO:0000313" key="3">
    <source>
        <dbReference type="Proteomes" id="UP000829685"/>
    </source>
</evidence>
<comment type="caution">
    <text evidence="2">The sequence shown here is derived from an EMBL/GenBank/DDBJ whole genome shotgun (WGS) entry which is preliminary data.</text>
</comment>
<dbReference type="OrthoDB" id="5986190at2759"/>
<proteinExistence type="predicted"/>
<dbReference type="PANTHER" id="PTHR38788">
    <property type="entry name" value="CLR5 DOMAIN-CONTAINING PROTEIN"/>
    <property type="match status" value="1"/>
</dbReference>
<dbReference type="EMBL" id="JAFIMR010000060">
    <property type="protein sequence ID" value="KAI1852912.1"/>
    <property type="molecule type" value="Genomic_DNA"/>
</dbReference>
<accession>A0A9P9W9B2</accession>
<organism evidence="2 3">
    <name type="scientific">Neoarthrinium moseri</name>
    <dbReference type="NCBI Taxonomy" id="1658444"/>
    <lineage>
        <taxon>Eukaryota</taxon>
        <taxon>Fungi</taxon>
        <taxon>Dikarya</taxon>
        <taxon>Ascomycota</taxon>
        <taxon>Pezizomycotina</taxon>
        <taxon>Sordariomycetes</taxon>
        <taxon>Xylariomycetidae</taxon>
        <taxon>Amphisphaeriales</taxon>
        <taxon>Apiosporaceae</taxon>
        <taxon>Neoarthrinium</taxon>
    </lineage>
</organism>
<evidence type="ECO:0000313" key="2">
    <source>
        <dbReference type="EMBL" id="KAI1852912.1"/>
    </source>
</evidence>
<protein>
    <recommendedName>
        <fullName evidence="1">Clr5 domain-containing protein</fullName>
    </recommendedName>
</protein>
<dbReference type="Pfam" id="PF14420">
    <property type="entry name" value="Clr5"/>
    <property type="match status" value="1"/>
</dbReference>
<feature type="domain" description="Clr5" evidence="1">
    <location>
        <begin position="18"/>
        <end position="70"/>
    </location>
</feature>
<evidence type="ECO:0000259" key="1">
    <source>
        <dbReference type="Pfam" id="PF14420"/>
    </source>
</evidence>
<sequence length="479" mass="54845">MDSKAPVSSNKHRGYATSHDWAQNRARITQLYQDESRPLREVMDIMANEYNFNATERMYKKRIGDWGIDKKLKEDDLLQILRILALRSHLVGNSDDLVFFVRGRRLVDGRLLRSISRRSKALKRFHAGEMPCPESIKAVQYQKLGPACGNTAFAQDDRSESVEKLFRLIRHCVLSSIDSQTWMFDDTACWSASSTATEQLELHDGWHLPFFSLASYLQGDLNADAIGKELSTLFDFLPQIIKAQPPFFLPCLLGMLLRLHQLKQAYLIDIMMRHISQLSCIYLGPHHPLFCVIKHLRSLSRGIEDDFYWYEQSLLTLTDQFETQIGLENNITILTATAYLAALCMNGGITLDWLKLTGKYTFKLADYTARLDTWDDLEVSQSRWNLDCFSRNPTAVQARRLLLPVLFEGSRYRSNLTDTGVAFQESQITAMDLARRHFKYHLAHATLSAGNWSLFQDFCALLPESAPLLGTNRSSAVRK</sequence>
<name>A0A9P9W9B2_9PEZI</name>
<dbReference type="InterPro" id="IPR025676">
    <property type="entry name" value="Clr5_dom"/>
</dbReference>
<keyword evidence="3" id="KW-1185">Reference proteome</keyword>